<accession>A0A9P4TNL6</accession>
<dbReference type="Proteomes" id="UP000801428">
    <property type="component" value="Unassembled WGS sequence"/>
</dbReference>
<evidence type="ECO:0000256" key="1">
    <source>
        <dbReference type="SAM" id="Coils"/>
    </source>
</evidence>
<dbReference type="OrthoDB" id="5327951at2759"/>
<keyword evidence="2" id="KW-1133">Transmembrane helix</keyword>
<feature type="coiled-coil region" evidence="1">
    <location>
        <begin position="489"/>
        <end position="516"/>
    </location>
</feature>
<gene>
    <name evidence="3" type="ORF">E8E13_007093</name>
</gene>
<dbReference type="AlphaFoldDB" id="A0A9P4TNL6"/>
<feature type="transmembrane region" description="Helical" evidence="2">
    <location>
        <begin position="6"/>
        <end position="25"/>
    </location>
</feature>
<evidence type="ECO:0000256" key="2">
    <source>
        <dbReference type="SAM" id="Phobius"/>
    </source>
</evidence>
<reference evidence="3" key="1">
    <citation type="submission" date="2019-04" db="EMBL/GenBank/DDBJ databases">
        <title>Sequencing of skin fungus with MAO and IRED activity.</title>
        <authorList>
            <person name="Marsaioli A.J."/>
            <person name="Bonatto J.M.C."/>
            <person name="Reis Junior O."/>
        </authorList>
    </citation>
    <scope>NUCLEOTIDE SEQUENCE</scope>
    <source>
        <strain evidence="3">30M1</strain>
    </source>
</reference>
<evidence type="ECO:0000313" key="4">
    <source>
        <dbReference type="Proteomes" id="UP000801428"/>
    </source>
</evidence>
<name>A0A9P4TNL6_CURKU</name>
<protein>
    <submittedName>
        <fullName evidence="3">Uncharacterized protein</fullName>
    </submittedName>
</protein>
<comment type="caution">
    <text evidence="3">The sequence shown here is derived from an EMBL/GenBank/DDBJ whole genome shotgun (WGS) entry which is preliminary data.</text>
</comment>
<proteinExistence type="predicted"/>
<evidence type="ECO:0000313" key="3">
    <source>
        <dbReference type="EMBL" id="KAF3009618.1"/>
    </source>
</evidence>
<keyword evidence="2" id="KW-0472">Membrane</keyword>
<keyword evidence="1" id="KW-0175">Coiled coil</keyword>
<keyword evidence="4" id="KW-1185">Reference proteome</keyword>
<organism evidence="3 4">
    <name type="scientific">Curvularia kusanoi</name>
    <name type="common">Cochliobolus kusanoi</name>
    <dbReference type="NCBI Taxonomy" id="90978"/>
    <lineage>
        <taxon>Eukaryota</taxon>
        <taxon>Fungi</taxon>
        <taxon>Dikarya</taxon>
        <taxon>Ascomycota</taxon>
        <taxon>Pezizomycotina</taxon>
        <taxon>Dothideomycetes</taxon>
        <taxon>Pleosporomycetidae</taxon>
        <taxon>Pleosporales</taxon>
        <taxon>Pleosporineae</taxon>
        <taxon>Pleosporaceae</taxon>
        <taxon>Curvularia</taxon>
    </lineage>
</organism>
<dbReference type="EMBL" id="SWKU01000002">
    <property type="protein sequence ID" value="KAF3009618.1"/>
    <property type="molecule type" value="Genomic_DNA"/>
</dbReference>
<sequence>MPVPGTWYQHPVTVFLVPLIALLWLPQLYRFLPFNTDPSYDESKLQEIASLMDDIYALLANQTFIPHNAITRGPHEINTTALSCKPSRSVLRLIEILPYVDISLVQEPDWIYGGWFMDYRDPEHLAELCDPLRGEIINWTDYMEPADIALTNWGTGGWNNDYTWVLIYNAKRESIRIFDAQLWLHGEIFQRNFGKRMNNWWFEDDGAFEWDRQDGAPHILRAIADSFRHIDQSPWGTSNRESPGFGVPYEEIETLLRRNGWPDAFNASQFNADFIRRKHRSSSKGYAAEVAKRIDQLAGFERYERDGEATWIESAKGSIAEAEELSVRERKAYETETNSEERDLKKYRHLRATWLADYYSEELEAARLEFAQLCPNGVCVEEADLILWEYLALQRTYREIQFYNNVTDCDYRIQKEVSNGRLLDHRLYAERGMTDPPKKAADQAWLDKCLTNEAIEQSWLDLAIEQSRQAALAHCKETGCELIPFKDIFDRAHDKITEYKRKLERAVKQREQFEAYFPARMLDAGDKAREQMERDKVGMCAHETYIEEEIKSIQQHIAKLKEGDTSGERPDRIHKGLLDYLKEEDD</sequence>
<keyword evidence="2" id="KW-0812">Transmembrane</keyword>